<reference evidence="1 2" key="1">
    <citation type="submission" date="2019-06" db="EMBL/GenBank/DDBJ databases">
        <title>Taxogenomics and systematics of the genus Pantoea.</title>
        <authorList>
            <person name="Tambong J.T."/>
        </authorList>
    </citation>
    <scope>NUCLEOTIDE SEQUENCE [LARGE SCALE GENOMIC DNA]</scope>
    <source>
        <strain evidence="1 2">LMG 24200</strain>
    </source>
</reference>
<organism evidence="1 2">
    <name type="scientific">Pantoea deleyi</name>
    <dbReference type="NCBI Taxonomy" id="470932"/>
    <lineage>
        <taxon>Bacteria</taxon>
        <taxon>Pseudomonadati</taxon>
        <taxon>Pseudomonadota</taxon>
        <taxon>Gammaproteobacteria</taxon>
        <taxon>Enterobacterales</taxon>
        <taxon>Erwiniaceae</taxon>
        <taxon>Pantoea</taxon>
    </lineage>
</organism>
<proteinExistence type="predicted"/>
<keyword evidence="2" id="KW-1185">Reference proteome</keyword>
<protein>
    <recommendedName>
        <fullName evidence="3">Primosomal protein N' (Replication factor Y)-superfamily II helicase</fullName>
    </recommendedName>
</protein>
<dbReference type="EMBL" id="VHJA01000049">
    <property type="protein sequence ID" value="TPV43316.1"/>
    <property type="molecule type" value="Genomic_DNA"/>
</dbReference>
<dbReference type="RefSeq" id="WP_128085696.1">
    <property type="nucleotide sequence ID" value="NZ_CP071405.1"/>
</dbReference>
<dbReference type="AlphaFoldDB" id="A0A506QCD5"/>
<accession>A0A506QCD5</accession>
<name>A0A506QCD5_9GAMM</name>
<dbReference type="Pfam" id="PF07191">
    <property type="entry name" value="Zn_ribbon_6"/>
    <property type="match status" value="1"/>
</dbReference>
<dbReference type="Gene3D" id="2.10.290.10">
    <property type="entry name" value="YfgJ-like"/>
    <property type="match status" value="1"/>
</dbReference>
<dbReference type="InterPro" id="IPR010807">
    <property type="entry name" value="YfgJ-like"/>
</dbReference>
<comment type="caution">
    <text evidence="1">The sequence shown here is derived from an EMBL/GenBank/DDBJ whole genome shotgun (WGS) entry which is preliminary data.</text>
</comment>
<dbReference type="Proteomes" id="UP000317747">
    <property type="component" value="Unassembled WGS sequence"/>
</dbReference>
<evidence type="ECO:0008006" key="3">
    <source>
        <dbReference type="Google" id="ProtNLM"/>
    </source>
</evidence>
<gene>
    <name evidence="1" type="ORF">FJW01_07315</name>
</gene>
<evidence type="ECO:0000313" key="2">
    <source>
        <dbReference type="Proteomes" id="UP000317747"/>
    </source>
</evidence>
<evidence type="ECO:0000313" key="1">
    <source>
        <dbReference type="EMBL" id="TPV43316.1"/>
    </source>
</evidence>
<sequence>MCERCESCQQPLSLRDGQFICPGCGAHFPAQPCCPTCQAPLEVLRACGATDYFCRNGHGLIARARLLFRLPAH</sequence>
<dbReference type="InterPro" id="IPR029037">
    <property type="entry name" value="DUF1407/YfgJ-like_sf"/>
</dbReference>
<dbReference type="SUPFAM" id="SSF161187">
    <property type="entry name" value="YfgJ-like"/>
    <property type="match status" value="1"/>
</dbReference>
<dbReference type="OrthoDB" id="5405751at2"/>